<feature type="transmembrane region" description="Helical" evidence="6">
    <location>
        <begin position="410"/>
        <end position="434"/>
    </location>
</feature>
<dbReference type="InterPro" id="IPR004012">
    <property type="entry name" value="Run_dom"/>
</dbReference>
<sequence>MHKSASGLKYIYLPVPPNVFCLLWKFVHEDSSHIVSFCAAVEACVLHGLKRRAAGFLRSNKIAALFTKVGKSFPPAEELCRKAQELEQIIETKCETQDSIRKMPRLPSLSPPVVKNLWIRTALFEKVLDKIVLYLVENSSKYYEKEAVLMDPVDGPILASLLVGPCALEYTKMKTADHFWTDPSADELVQRHRIHGGLCRQDSPTKRPALCIQKRHSSSSMDERPSPSPSAREYVESLHQNNRATLLFGKNNVLVQPRDDMEAIPGYLSLHQTAELMTLKWTPNQLMNGSVGDLEYERSVYWDYAMTIPLEEIVYLHCHQQVDSGGTVVLVSQDGIQRPPLRFPKGGHLLQFLSCLENGLLPHGQLDPPLWSQRGKVSTEGCPTARIIYSSVLPHKRAKVISYIRENMNYLHLIIGLMIVYCCLCFLCILMWVVSFCRTPLKLLCDNMKYQIISRAFYGWLAYCRHLSTVRTHLSALVNHTIVAPDVPCAASGGLTADVWQTFLKDCTAYKEQELLRLVYFGGVDPSLRKEVWPFLLGHYQFGMSEAERKEVDDQVRVCYQQTMGEWLSCEEIVRQREKEQHAAALAKCSSGASMDSYSQKMKHHDSTVSNEVKQQRVDQIEMEPKNGETKQVPKLPNGALQNGTSSPDSGHPSSRNFSITSGLSDGSFSTEDSAAQDTTPRPAAVPQVSQSSVKPAGGESEGQSLEKDELLDLYTLNLHRIEKDVQRCDRNYWYFTPANLEKLRNIMCSYIWRHLDIGYVQGMCDLLAPLLVILDDEAMAFSCFTELMKRMNQNFPHGGAMDTHFANMRSLIQILDSELFELMHQNGDYTHFYFCYRWFLLDFKRELVYDDVFAVWETIWAAKHVSSSHFVLFIALALVEVYRDIILENNMDFTDIIKFFNEMAERHNIKQILTLARDLVCKVQMLIENK</sequence>
<accession>A0A669F8W7</accession>
<dbReference type="InterPro" id="IPR000195">
    <property type="entry name" value="Rab-GAP-TBC_dom"/>
</dbReference>
<evidence type="ECO:0000256" key="1">
    <source>
        <dbReference type="ARBA" id="ARBA00004496"/>
    </source>
</evidence>
<dbReference type="Pfam" id="PF12068">
    <property type="entry name" value="PH_RBD"/>
    <property type="match status" value="1"/>
</dbReference>
<organism evidence="9 10">
    <name type="scientific">Oreochromis niloticus</name>
    <name type="common">Nile tilapia</name>
    <name type="synonym">Tilapia nilotica</name>
    <dbReference type="NCBI Taxonomy" id="8128"/>
    <lineage>
        <taxon>Eukaryota</taxon>
        <taxon>Metazoa</taxon>
        <taxon>Chordata</taxon>
        <taxon>Craniata</taxon>
        <taxon>Vertebrata</taxon>
        <taxon>Euteleostomi</taxon>
        <taxon>Actinopterygii</taxon>
        <taxon>Neopterygii</taxon>
        <taxon>Teleostei</taxon>
        <taxon>Neoteleostei</taxon>
        <taxon>Acanthomorphata</taxon>
        <taxon>Ovalentaria</taxon>
        <taxon>Cichlomorphae</taxon>
        <taxon>Cichliformes</taxon>
        <taxon>Cichlidae</taxon>
        <taxon>African cichlids</taxon>
        <taxon>Pseudocrenilabrinae</taxon>
        <taxon>Oreochromini</taxon>
        <taxon>Oreochromis</taxon>
    </lineage>
</organism>
<dbReference type="Pfam" id="PF00566">
    <property type="entry name" value="RabGAP-TBC"/>
    <property type="match status" value="1"/>
</dbReference>
<dbReference type="Gene3D" id="1.10.472.80">
    <property type="entry name" value="Ypt/Rab-GAP domain of gyp1p, domain 3"/>
    <property type="match status" value="1"/>
</dbReference>
<dbReference type="Pfam" id="PF02759">
    <property type="entry name" value="RUN"/>
    <property type="match status" value="1"/>
</dbReference>
<comment type="similarity">
    <text evidence="4">Belongs to the RUTBC family.</text>
</comment>
<evidence type="ECO:0000313" key="10">
    <source>
        <dbReference type="Proteomes" id="UP000005207"/>
    </source>
</evidence>
<dbReference type="Proteomes" id="UP000005207">
    <property type="component" value="Linkage group LG12"/>
</dbReference>
<feature type="region of interest" description="Disordered" evidence="5">
    <location>
        <begin position="623"/>
        <end position="705"/>
    </location>
</feature>
<dbReference type="InterPro" id="IPR021935">
    <property type="entry name" value="SGSM1/2_RBD"/>
</dbReference>
<evidence type="ECO:0000256" key="2">
    <source>
        <dbReference type="ARBA" id="ARBA00022468"/>
    </source>
</evidence>
<protein>
    <submittedName>
        <fullName evidence="9">Small G protein signaling modulator 1</fullName>
    </submittedName>
</protein>
<dbReference type="AlphaFoldDB" id="A0A669F8W7"/>
<evidence type="ECO:0000256" key="6">
    <source>
        <dbReference type="SAM" id="Phobius"/>
    </source>
</evidence>
<dbReference type="GeneTree" id="ENSGT00940000156871"/>
<evidence type="ECO:0000256" key="5">
    <source>
        <dbReference type="SAM" id="MobiDB-lite"/>
    </source>
</evidence>
<dbReference type="InterPro" id="IPR035969">
    <property type="entry name" value="Rab-GAP_TBC_sf"/>
</dbReference>
<comment type="subcellular location">
    <subcellularLocation>
        <location evidence="1">Cytoplasm</location>
    </subcellularLocation>
</comment>
<evidence type="ECO:0000259" key="8">
    <source>
        <dbReference type="PROSITE" id="PS50826"/>
    </source>
</evidence>
<keyword evidence="10" id="KW-1185">Reference proteome</keyword>
<reference evidence="9" key="3">
    <citation type="submission" date="2025-09" db="UniProtKB">
        <authorList>
            <consortium name="Ensembl"/>
        </authorList>
    </citation>
    <scope>IDENTIFICATION</scope>
</reference>
<name>A0A669F8W7_ORENI</name>
<evidence type="ECO:0000313" key="9">
    <source>
        <dbReference type="Ensembl" id="ENSONIP00000081192.1"/>
    </source>
</evidence>
<dbReference type="Gene3D" id="2.30.29.230">
    <property type="match status" value="1"/>
</dbReference>
<dbReference type="InterPro" id="IPR037213">
    <property type="entry name" value="Run_dom_sf"/>
</dbReference>
<keyword evidence="6" id="KW-0812">Transmembrane</keyword>
<evidence type="ECO:0000256" key="3">
    <source>
        <dbReference type="ARBA" id="ARBA00022490"/>
    </source>
</evidence>
<dbReference type="SMART" id="SM00164">
    <property type="entry name" value="TBC"/>
    <property type="match status" value="1"/>
</dbReference>
<keyword evidence="6" id="KW-0472">Membrane</keyword>
<dbReference type="Ensembl" id="ENSONIT00000083433.1">
    <property type="protein sequence ID" value="ENSONIP00000081192.1"/>
    <property type="gene ID" value="ENSONIG00000013445.2"/>
</dbReference>
<feature type="domain" description="Rab-GAP TBC" evidence="7">
    <location>
        <begin position="523"/>
        <end position="864"/>
    </location>
</feature>
<feature type="domain" description="RUN" evidence="8">
    <location>
        <begin position="28"/>
        <end position="178"/>
    </location>
</feature>
<dbReference type="SUPFAM" id="SSF140741">
    <property type="entry name" value="RUN domain-like"/>
    <property type="match status" value="1"/>
</dbReference>
<dbReference type="FunFam" id="1.20.58.900:FF:000002">
    <property type="entry name" value="small G protein signaling modulator 1"/>
    <property type="match status" value="1"/>
</dbReference>
<proteinExistence type="inferred from homology"/>
<keyword evidence="6" id="KW-1133">Transmembrane helix</keyword>
<dbReference type="InterPro" id="IPR037745">
    <property type="entry name" value="SGSM1/2"/>
</dbReference>
<reference evidence="10" key="1">
    <citation type="submission" date="2012-01" db="EMBL/GenBank/DDBJ databases">
        <title>The Genome Sequence of Oreochromis niloticus (Nile Tilapia).</title>
        <authorList>
            <consortium name="Broad Institute Genome Assembly Team"/>
            <consortium name="Broad Institute Sequencing Platform"/>
            <person name="Di Palma F."/>
            <person name="Johnson J."/>
            <person name="Lander E.S."/>
            <person name="Lindblad-Toh K."/>
        </authorList>
    </citation>
    <scope>NUCLEOTIDE SEQUENCE [LARGE SCALE GENOMIC DNA]</scope>
</reference>
<dbReference type="Gene3D" id="1.20.58.900">
    <property type="match status" value="1"/>
</dbReference>
<dbReference type="CDD" id="cd15784">
    <property type="entry name" value="PH_RUTBC"/>
    <property type="match status" value="1"/>
</dbReference>
<dbReference type="PANTHER" id="PTHR22957:SF187">
    <property type="entry name" value="SMALL G PROTEIN SIGNALING MODULATOR 1"/>
    <property type="match status" value="1"/>
</dbReference>
<gene>
    <name evidence="9" type="primary">SGSM1</name>
    <name evidence="9" type="synonym">sgsm1a</name>
</gene>
<dbReference type="PROSITE" id="PS50086">
    <property type="entry name" value="TBC_RABGAP"/>
    <property type="match status" value="1"/>
</dbReference>
<evidence type="ECO:0000256" key="4">
    <source>
        <dbReference type="ARBA" id="ARBA00034124"/>
    </source>
</evidence>
<dbReference type="PROSITE" id="PS50826">
    <property type="entry name" value="RUN"/>
    <property type="match status" value="1"/>
</dbReference>
<dbReference type="Gene3D" id="1.10.8.270">
    <property type="entry name" value="putative rabgap domain of human tbc1 domain family member 14 like domains"/>
    <property type="match status" value="1"/>
</dbReference>
<dbReference type="PANTHER" id="PTHR22957">
    <property type="entry name" value="TBC1 DOMAIN FAMILY MEMBER GTPASE-ACTIVATING PROTEIN"/>
    <property type="match status" value="1"/>
</dbReference>
<feature type="compositionally biased region" description="Polar residues" evidence="5">
    <location>
        <begin position="640"/>
        <end position="680"/>
    </location>
</feature>
<keyword evidence="2" id="KW-0343">GTPase activation</keyword>
<evidence type="ECO:0000259" key="7">
    <source>
        <dbReference type="PROSITE" id="PS50086"/>
    </source>
</evidence>
<dbReference type="SMART" id="SM00593">
    <property type="entry name" value="RUN"/>
    <property type="match status" value="1"/>
</dbReference>
<dbReference type="FunFam" id="1.10.8.270:FF:000006">
    <property type="entry name" value="Small G protein signaling modulator 2"/>
    <property type="match status" value="1"/>
</dbReference>
<keyword evidence="3" id="KW-0963">Cytoplasm</keyword>
<dbReference type="GO" id="GO:0031410">
    <property type="term" value="C:cytoplasmic vesicle"/>
    <property type="evidence" value="ECO:0007669"/>
    <property type="project" value="UniProtKB-ARBA"/>
</dbReference>
<dbReference type="GO" id="GO:0005096">
    <property type="term" value="F:GTPase activator activity"/>
    <property type="evidence" value="ECO:0007669"/>
    <property type="project" value="UniProtKB-KW"/>
</dbReference>
<dbReference type="FunFam" id="1.10.472.80:FF:000004">
    <property type="entry name" value="Small G protein signaling modulator 1"/>
    <property type="match status" value="1"/>
</dbReference>
<dbReference type="SUPFAM" id="SSF47923">
    <property type="entry name" value="Ypt/Rab-GAP domain of gyp1p"/>
    <property type="match status" value="2"/>
</dbReference>
<reference evidence="9" key="2">
    <citation type="submission" date="2025-08" db="UniProtKB">
        <authorList>
            <consortium name="Ensembl"/>
        </authorList>
    </citation>
    <scope>IDENTIFICATION</scope>
</reference>